<evidence type="ECO:0000256" key="8">
    <source>
        <dbReference type="ARBA" id="ARBA00022759"/>
    </source>
</evidence>
<protein>
    <recommendedName>
        <fullName evidence="4">ribonuclease Z</fullName>
        <ecNumber evidence="4">3.1.26.11</ecNumber>
    </recommendedName>
</protein>
<evidence type="ECO:0000259" key="13">
    <source>
        <dbReference type="Pfam" id="PF13691"/>
    </source>
</evidence>
<evidence type="ECO:0000256" key="9">
    <source>
        <dbReference type="ARBA" id="ARBA00022801"/>
    </source>
</evidence>
<reference evidence="14 15" key="1">
    <citation type="journal article" date="2016" name="Sci. Rep.">
        <title>Peltaster fructicola genome reveals evolution from an invasive phytopathogen to an ectophytic parasite.</title>
        <authorList>
            <person name="Xu C."/>
            <person name="Chen H."/>
            <person name="Gleason M.L."/>
            <person name="Xu J.R."/>
            <person name="Liu H."/>
            <person name="Zhang R."/>
            <person name="Sun G."/>
        </authorList>
    </citation>
    <scope>NUCLEOTIDE SEQUENCE [LARGE SCALE GENOMIC DNA]</scope>
    <source>
        <strain evidence="14 15">LNHT1506</strain>
    </source>
</reference>
<comment type="catalytic activity">
    <reaction evidence="1">
        <text>Endonucleolytic cleavage of RNA, removing extra 3' nucleotides from tRNA precursor, generating 3' termini of tRNAs. A 3'-hydroxy group is left at the tRNA terminus and a 5'-phosphoryl group is left at the trailer molecule.</text>
        <dbReference type="EC" id="3.1.26.11"/>
    </reaction>
</comment>
<evidence type="ECO:0000313" key="14">
    <source>
        <dbReference type="EMBL" id="QIW96196.1"/>
    </source>
</evidence>
<comment type="similarity">
    <text evidence="3">Belongs to the RNase Z family.</text>
</comment>
<feature type="domain" description="tRNase Z endonuclease" evidence="13">
    <location>
        <begin position="6"/>
        <end position="68"/>
    </location>
</feature>
<keyword evidence="7" id="KW-0479">Metal-binding</keyword>
<dbReference type="GO" id="GO:1990180">
    <property type="term" value="P:mitochondrial tRNA 3'-end processing"/>
    <property type="evidence" value="ECO:0007669"/>
    <property type="project" value="TreeGrafter"/>
</dbReference>
<evidence type="ECO:0000256" key="7">
    <source>
        <dbReference type="ARBA" id="ARBA00022723"/>
    </source>
</evidence>
<dbReference type="CDD" id="cd07718">
    <property type="entry name" value="RNaseZ_ELAC1_ELAC2-C-term-like_MBL-fold"/>
    <property type="match status" value="1"/>
</dbReference>
<dbReference type="AlphaFoldDB" id="A0A6H0XN69"/>
<dbReference type="InterPro" id="IPR047151">
    <property type="entry name" value="RNZ2-like"/>
</dbReference>
<evidence type="ECO:0000256" key="12">
    <source>
        <dbReference type="SAM" id="MobiDB-lite"/>
    </source>
</evidence>
<dbReference type="OrthoDB" id="527344at2759"/>
<accession>A0A6H0XN69</accession>
<evidence type="ECO:0000256" key="1">
    <source>
        <dbReference type="ARBA" id="ARBA00000402"/>
    </source>
</evidence>
<keyword evidence="8" id="KW-0255">Endonuclease</keyword>
<dbReference type="GO" id="GO:0005739">
    <property type="term" value="C:mitochondrion"/>
    <property type="evidence" value="ECO:0007669"/>
    <property type="project" value="TreeGrafter"/>
</dbReference>
<evidence type="ECO:0000313" key="15">
    <source>
        <dbReference type="Proteomes" id="UP000503462"/>
    </source>
</evidence>
<evidence type="ECO:0000256" key="4">
    <source>
        <dbReference type="ARBA" id="ARBA00012477"/>
    </source>
</evidence>
<feature type="compositionally biased region" description="Basic residues" evidence="12">
    <location>
        <begin position="945"/>
        <end position="956"/>
    </location>
</feature>
<dbReference type="EC" id="3.1.26.11" evidence="4"/>
<evidence type="ECO:0000256" key="10">
    <source>
        <dbReference type="ARBA" id="ARBA00022833"/>
    </source>
</evidence>
<dbReference type="Gene3D" id="3.60.15.10">
    <property type="entry name" value="Ribonuclease Z/Hydroxyacylglutathione hydrolase-like"/>
    <property type="match status" value="2"/>
</dbReference>
<keyword evidence="6" id="KW-0540">Nuclease</keyword>
<sequence>MKSSIQFITTPTADTFGTSLILHFDNKRYLIGSFAEGVQRACGQTGTRLLKVNECFITGRSEWSNTGGLIGMVLTVADATRSSRESSADEIRKQALAKAKRLGTDKDEAEAKLQQALDANPPQLTFFAPPNLNYQMATARRFVFRSGMPVNIHEILSSRQSGNEQTLEKPYWSDQNMQVWPMSILPSDASKPSNPRKRSFEMVDQDHDEPQQEKAEQERRTAMVKSVVNDMFNSTWKLDKLYETRLAAVQMPATIFIRNEETNKIDKYNGPMPGKDPLPNPDLQVLVRKPWPSATVSDLPPATPAKEAVSYIFRNHTIRGKFDVAKAKALKVPSGPLFSKLSNGESVQNTDGETIKPEQVLGPSKPGCCYGVIDLPDATYIADLVSRPEWKNGVAADIALIIWSCGRGVATDKRLKAFVAGLPKTMHIIASPEHCANYLTFDSSAATTIRFQQIDNDRYHVPVHNVKSEEDVSSNFPEGVTIAQRGQKINLDPAIAIHTEDIIEPLDVQQVIDGLPRTVQQEAQKARAALDSAKEVIDDWSKDLPGKDAEIITLGTGSALPSKYRNVSSTLLRVPGWGSMLFDCGEGTLGQLKRAFNPDELKQLLQDLRIIVISHMHADHHLGTTSVIRAWYEEVHSAKPSEAGRPEEIRDNLQGSKTTLSIVAEPAMHAWLHEYATMEDYGYSRIAPLVLWAQKGTSDDKMIESSLSLFIPRTLYVNGIAKQEAAPDHSISPAFLGLADIQAVFVNHCAGARAVSLTWPDGFKASYSGDCRPSKAFSRIGYGSTVCIHEATFDDELQNDARAKHHCTTSEALKVAQDMRARTCVLTHFSQRYQKLPILENDADGDSQMGTKIDAIQPEEAMDDSEDAPLVEAEVNGHEDAASKSSAAVPMKFKLRTDMKVCVAFDLMRVKVRDIAKMQYFTPALLKLFEVDEQTSEDGGEKPTKATKKNKSKRRN</sequence>
<comment type="cofactor">
    <cofactor evidence="2">
        <name>Zn(2+)</name>
        <dbReference type="ChEBI" id="CHEBI:29105"/>
    </cofactor>
</comment>
<evidence type="ECO:0000256" key="11">
    <source>
        <dbReference type="SAM" id="Coils"/>
    </source>
</evidence>
<dbReference type="GO" id="GO:0046872">
    <property type="term" value="F:metal ion binding"/>
    <property type="evidence" value="ECO:0007669"/>
    <property type="project" value="UniProtKB-KW"/>
</dbReference>
<keyword evidence="10" id="KW-0862">Zinc</keyword>
<dbReference type="InterPro" id="IPR036866">
    <property type="entry name" value="RibonucZ/Hydroxyglut_hydro"/>
</dbReference>
<dbReference type="Proteomes" id="UP000503462">
    <property type="component" value="Chromosome 1"/>
</dbReference>
<evidence type="ECO:0000256" key="3">
    <source>
        <dbReference type="ARBA" id="ARBA00007823"/>
    </source>
</evidence>
<evidence type="ECO:0000256" key="6">
    <source>
        <dbReference type="ARBA" id="ARBA00022722"/>
    </source>
</evidence>
<dbReference type="PANTHER" id="PTHR12553:SF49">
    <property type="entry name" value="ZINC PHOSPHODIESTERASE ELAC PROTEIN 2"/>
    <property type="match status" value="1"/>
</dbReference>
<evidence type="ECO:0000256" key="5">
    <source>
        <dbReference type="ARBA" id="ARBA00022694"/>
    </source>
</evidence>
<keyword evidence="11" id="KW-0175">Coiled coil</keyword>
<feature type="region of interest" description="Disordered" evidence="12">
    <location>
        <begin position="185"/>
        <end position="219"/>
    </location>
</feature>
<dbReference type="GO" id="GO:0042781">
    <property type="term" value="F:3'-tRNA processing endoribonuclease activity"/>
    <property type="evidence" value="ECO:0007669"/>
    <property type="project" value="UniProtKB-EC"/>
</dbReference>
<dbReference type="EMBL" id="CP051139">
    <property type="protein sequence ID" value="QIW96196.1"/>
    <property type="molecule type" value="Genomic_DNA"/>
</dbReference>
<dbReference type="InterPro" id="IPR027794">
    <property type="entry name" value="tRNase_Z_dom"/>
</dbReference>
<feature type="compositionally biased region" description="Basic and acidic residues" evidence="12">
    <location>
        <begin position="198"/>
        <end position="219"/>
    </location>
</feature>
<dbReference type="Pfam" id="PF23023">
    <property type="entry name" value="Anti-Pycsar_Apyc1"/>
    <property type="match status" value="1"/>
</dbReference>
<name>A0A6H0XN69_9PEZI</name>
<gene>
    <name evidence="14" type="ORF">AMS68_001714</name>
</gene>
<keyword evidence="9" id="KW-0378">Hydrolase</keyword>
<dbReference type="PANTHER" id="PTHR12553">
    <property type="entry name" value="ZINC PHOSPHODIESTERASE ELAC PROTEIN 2"/>
    <property type="match status" value="1"/>
</dbReference>
<evidence type="ECO:0000256" key="2">
    <source>
        <dbReference type="ARBA" id="ARBA00001947"/>
    </source>
</evidence>
<dbReference type="Pfam" id="PF13691">
    <property type="entry name" value="Lactamase_B_4"/>
    <property type="match status" value="1"/>
</dbReference>
<proteinExistence type="inferred from homology"/>
<feature type="coiled-coil region" evidence="11">
    <location>
        <begin position="92"/>
        <end position="119"/>
    </location>
</feature>
<feature type="region of interest" description="Disordered" evidence="12">
    <location>
        <begin position="932"/>
        <end position="956"/>
    </location>
</feature>
<keyword evidence="5" id="KW-0819">tRNA processing</keyword>
<keyword evidence="15" id="KW-1185">Reference proteome</keyword>
<dbReference type="SUPFAM" id="SSF56281">
    <property type="entry name" value="Metallo-hydrolase/oxidoreductase"/>
    <property type="match status" value="2"/>
</dbReference>
<organism evidence="14 15">
    <name type="scientific">Peltaster fructicola</name>
    <dbReference type="NCBI Taxonomy" id="286661"/>
    <lineage>
        <taxon>Eukaryota</taxon>
        <taxon>Fungi</taxon>
        <taxon>Dikarya</taxon>
        <taxon>Ascomycota</taxon>
        <taxon>Pezizomycotina</taxon>
        <taxon>Dothideomycetes</taxon>
        <taxon>Dothideomycetes incertae sedis</taxon>
        <taxon>Peltaster</taxon>
    </lineage>
</organism>